<feature type="region of interest" description="Disordered" evidence="1">
    <location>
        <begin position="408"/>
        <end position="433"/>
    </location>
</feature>
<dbReference type="Proteomes" id="UP000008281">
    <property type="component" value="Unassembled WGS sequence"/>
</dbReference>
<dbReference type="InParanoid" id="E3MH85"/>
<feature type="compositionally biased region" description="Polar residues" evidence="1">
    <location>
        <begin position="420"/>
        <end position="433"/>
    </location>
</feature>
<gene>
    <name evidence="2" type="ORF">CRE_23387</name>
</gene>
<sequence>MQLTRSQESSLNPMSTKRNSEICSVPFCTADISRYQCEYYHPKTELKICRTCYYPKRTAINKSQPNIVCAPDTNPPVLIDEPSKNHKQIGSGSQVSSLDPMSTFLADVSRIYPTIDSIEDAFDHSDFYDHSSHDHVSGSNKNRYAATGNQEENSDIIATVVSNCFTNANLFPEIEISDHRLMSNSEICSVPFCTADLSRYQYNFYHPKTKLKACLTCYYSKRCAINKSQPNIVCAPDTIPVLIDEPSKNQDKTAPGSQESSLDPTNPFLTDVSSIYPTIDSIEDAFDHSDFYDHSSHDHVSGSNKNWHAATGNQDENFDIIATYIINCFTNANLSPEIESSDHRLMSNSEICSVPFCTADLSRYQCNFYHPKTMLKICRTCYYSKRCAINKSQPNIVCAPDTNPPVLIDEPSKNQDKIESGSQESSLDPMSTKRNSEICSVPFCTADLSRYQCNFYHTKTKLRVCLPCSRFFWKHKRDRSEAELSDTCSKCKVKTKKQYCLRTQLPLCSTCYYSQRYPIRKSQPYIFCEPDTNILTLIDELSKNHENIGSGSEESSNLLPEIEISDHRLKSNSETGQVNFTKSGAYKSVHSEPVSKQVNFKSQKKLFPFSYAAPQLVSDVCEEPIQKPKNTLFKKEKPIRRMRQIQEISDEEEKQKKVPVMTEPGVCSIPVCKKFIPIGHGIRHPSTQQLICRSCFISYKKYGVERTIQQVFDECTNCKINRSDKHHPRTGEPLCSTCYGHYRRTGHDRVDFSRSKSYKRIHGDQVSKHIRFNSAAPQLFPDVCEEPI</sequence>
<accession>E3MH85</accession>
<evidence type="ECO:0000313" key="3">
    <source>
        <dbReference type="Proteomes" id="UP000008281"/>
    </source>
</evidence>
<dbReference type="AlphaFoldDB" id="E3MH85"/>
<proteinExistence type="predicted"/>
<reference evidence="2" key="1">
    <citation type="submission" date="2007-07" db="EMBL/GenBank/DDBJ databases">
        <title>PCAP assembly of the Caenorhabditis remanei genome.</title>
        <authorList>
            <consortium name="The Caenorhabditis remanei Sequencing Consortium"/>
            <person name="Wilson R.K."/>
        </authorList>
    </citation>
    <scope>NUCLEOTIDE SEQUENCE [LARGE SCALE GENOMIC DNA]</scope>
    <source>
        <strain evidence="2">PB4641</strain>
    </source>
</reference>
<feature type="compositionally biased region" description="Basic and acidic residues" evidence="1">
    <location>
        <begin position="410"/>
        <end position="419"/>
    </location>
</feature>
<name>E3MH85_CAERE</name>
<organism evidence="3">
    <name type="scientific">Caenorhabditis remanei</name>
    <name type="common">Caenorhabditis vulgaris</name>
    <dbReference type="NCBI Taxonomy" id="31234"/>
    <lineage>
        <taxon>Eukaryota</taxon>
        <taxon>Metazoa</taxon>
        <taxon>Ecdysozoa</taxon>
        <taxon>Nematoda</taxon>
        <taxon>Chromadorea</taxon>
        <taxon>Rhabditida</taxon>
        <taxon>Rhabditina</taxon>
        <taxon>Rhabditomorpha</taxon>
        <taxon>Rhabditoidea</taxon>
        <taxon>Rhabditidae</taxon>
        <taxon>Peloderinae</taxon>
        <taxon>Caenorhabditis</taxon>
    </lineage>
</organism>
<feature type="region of interest" description="Disordered" evidence="1">
    <location>
        <begin position="245"/>
        <end position="267"/>
    </location>
</feature>
<dbReference type="EMBL" id="DS268444">
    <property type="protein sequence ID" value="EFP01649.1"/>
    <property type="molecule type" value="Genomic_DNA"/>
</dbReference>
<evidence type="ECO:0000313" key="2">
    <source>
        <dbReference type="EMBL" id="EFP01649.1"/>
    </source>
</evidence>
<keyword evidence="3" id="KW-1185">Reference proteome</keyword>
<protein>
    <submittedName>
        <fullName evidence="2">Uncharacterized protein</fullName>
    </submittedName>
</protein>
<feature type="compositionally biased region" description="Polar residues" evidence="1">
    <location>
        <begin position="255"/>
        <end position="267"/>
    </location>
</feature>
<evidence type="ECO:0000256" key="1">
    <source>
        <dbReference type="SAM" id="MobiDB-lite"/>
    </source>
</evidence>
<dbReference type="HOGENOM" id="CLU_356119_0_0_1"/>